<protein>
    <recommendedName>
        <fullName evidence="15">Microsomal glutathione S-transferase 1</fullName>
        <ecNumber evidence="5">2.5.1.18</ecNumber>
    </recommendedName>
</protein>
<keyword evidence="8" id="KW-1000">Mitochondrion outer membrane</keyword>
<evidence type="ECO:0000313" key="18">
    <source>
        <dbReference type="EMBL" id="CAH3149296.1"/>
    </source>
</evidence>
<evidence type="ECO:0000256" key="4">
    <source>
        <dbReference type="ARBA" id="ARBA00010459"/>
    </source>
</evidence>
<dbReference type="EC" id="2.5.1.18" evidence="5"/>
<evidence type="ECO:0000256" key="7">
    <source>
        <dbReference type="ARBA" id="ARBA00022692"/>
    </source>
</evidence>
<keyword evidence="12" id="KW-0496">Mitochondrion</keyword>
<evidence type="ECO:0000256" key="17">
    <source>
        <dbReference type="SAM" id="Phobius"/>
    </source>
</evidence>
<dbReference type="SUPFAM" id="SSF161084">
    <property type="entry name" value="MAPEG domain-like"/>
    <property type="match status" value="1"/>
</dbReference>
<comment type="catalytic activity">
    <reaction evidence="16">
        <text>RX + glutathione = an S-substituted glutathione + a halide anion + H(+)</text>
        <dbReference type="Rhea" id="RHEA:16437"/>
        <dbReference type="ChEBI" id="CHEBI:15378"/>
        <dbReference type="ChEBI" id="CHEBI:16042"/>
        <dbReference type="ChEBI" id="CHEBI:17792"/>
        <dbReference type="ChEBI" id="CHEBI:57925"/>
        <dbReference type="ChEBI" id="CHEBI:90779"/>
        <dbReference type="EC" id="2.5.1.18"/>
    </reaction>
    <physiologicalReaction direction="left-to-right" evidence="16">
        <dbReference type="Rhea" id="RHEA:16438"/>
    </physiologicalReaction>
</comment>
<evidence type="ECO:0000313" key="19">
    <source>
        <dbReference type="Proteomes" id="UP001159405"/>
    </source>
</evidence>
<evidence type="ECO:0000256" key="12">
    <source>
        <dbReference type="ARBA" id="ARBA00023128"/>
    </source>
</evidence>
<dbReference type="InterPro" id="IPR040162">
    <property type="entry name" value="MGST1-like"/>
</dbReference>
<dbReference type="EMBL" id="CALNXK010000086">
    <property type="protein sequence ID" value="CAH3149296.1"/>
    <property type="molecule type" value="Genomic_DNA"/>
</dbReference>
<comment type="subunit">
    <text evidence="14">Homotrimer; The trimer binds only one molecule of glutathione.</text>
</comment>
<keyword evidence="10 17" id="KW-1133">Transmembrane helix</keyword>
<keyword evidence="19" id="KW-1185">Reference proteome</keyword>
<sequence>MVTFSLDDRLLAAFLFYGSILLLKMLLMSFITAFHRIKNKAFPSPEDYRVKKDGDKDKSKEVIIRKNDDVERVRRAHLNDLENIPIFLIIALMFMLANLSPTRGIWCLRIFTAARILHTIVYLNAILIPRVLCFVTGSVCIVVLGFSVLLSVARAGVS</sequence>
<comment type="caution">
    <text evidence="18">The sequence shown here is derived from an EMBL/GenBank/DDBJ whole genome shotgun (WGS) entry which is preliminary data.</text>
</comment>
<organism evidence="18 19">
    <name type="scientific">Porites lobata</name>
    <dbReference type="NCBI Taxonomy" id="104759"/>
    <lineage>
        <taxon>Eukaryota</taxon>
        <taxon>Metazoa</taxon>
        <taxon>Cnidaria</taxon>
        <taxon>Anthozoa</taxon>
        <taxon>Hexacorallia</taxon>
        <taxon>Scleractinia</taxon>
        <taxon>Fungiina</taxon>
        <taxon>Poritidae</taxon>
        <taxon>Porites</taxon>
    </lineage>
</organism>
<comment type="subcellular location">
    <subcellularLocation>
        <location evidence="3">Endoplasmic reticulum membrane</location>
        <topology evidence="3">Multi-pass membrane protein</topology>
    </subcellularLocation>
    <subcellularLocation>
        <location evidence="2">Mitochondrion outer membrane</location>
    </subcellularLocation>
</comment>
<dbReference type="PANTHER" id="PTHR10689">
    <property type="entry name" value="MICROSOMAL GLUTATHIONE S-TRANSFERASE 1"/>
    <property type="match status" value="1"/>
</dbReference>
<evidence type="ECO:0000256" key="9">
    <source>
        <dbReference type="ARBA" id="ARBA00022824"/>
    </source>
</evidence>
<evidence type="ECO:0000256" key="8">
    <source>
        <dbReference type="ARBA" id="ARBA00022787"/>
    </source>
</evidence>
<gene>
    <name evidence="18" type="ORF">PLOB_00047048</name>
</gene>
<dbReference type="InterPro" id="IPR023352">
    <property type="entry name" value="MAPEG-like_dom_sf"/>
</dbReference>
<feature type="transmembrane region" description="Helical" evidence="17">
    <location>
        <begin position="131"/>
        <end position="153"/>
    </location>
</feature>
<evidence type="ECO:0000256" key="13">
    <source>
        <dbReference type="ARBA" id="ARBA00023136"/>
    </source>
</evidence>
<evidence type="ECO:0000256" key="16">
    <source>
        <dbReference type="ARBA" id="ARBA00049385"/>
    </source>
</evidence>
<keyword evidence="6" id="KW-0808">Transferase</keyword>
<keyword evidence="9" id="KW-0256">Endoplasmic reticulum</keyword>
<keyword evidence="7 17" id="KW-0812">Transmembrane</keyword>
<name>A0ABN8PRD5_9CNID</name>
<dbReference type="Gene3D" id="1.20.120.550">
    <property type="entry name" value="Membrane associated eicosanoid/glutathione metabolism-like domain"/>
    <property type="match status" value="1"/>
</dbReference>
<feature type="transmembrane region" description="Helical" evidence="17">
    <location>
        <begin position="81"/>
        <end position="97"/>
    </location>
</feature>
<reference evidence="18 19" key="1">
    <citation type="submission" date="2022-05" db="EMBL/GenBank/DDBJ databases">
        <authorList>
            <consortium name="Genoscope - CEA"/>
            <person name="William W."/>
        </authorList>
    </citation>
    <scope>NUCLEOTIDE SEQUENCE [LARGE SCALE GENOMIC DNA]</scope>
</reference>
<dbReference type="Proteomes" id="UP001159405">
    <property type="component" value="Unassembled WGS sequence"/>
</dbReference>
<accession>A0ABN8PRD5</accession>
<evidence type="ECO:0000256" key="10">
    <source>
        <dbReference type="ARBA" id="ARBA00022989"/>
    </source>
</evidence>
<evidence type="ECO:0000256" key="3">
    <source>
        <dbReference type="ARBA" id="ARBA00004477"/>
    </source>
</evidence>
<keyword evidence="13 17" id="KW-0472">Membrane</keyword>
<evidence type="ECO:0000256" key="5">
    <source>
        <dbReference type="ARBA" id="ARBA00012452"/>
    </source>
</evidence>
<keyword evidence="11" id="KW-0007">Acetylation</keyword>
<evidence type="ECO:0000256" key="2">
    <source>
        <dbReference type="ARBA" id="ARBA00004294"/>
    </source>
</evidence>
<evidence type="ECO:0000256" key="14">
    <source>
        <dbReference type="ARBA" id="ARBA00038540"/>
    </source>
</evidence>
<comment type="similarity">
    <text evidence="4">Belongs to the MAPEG family.</text>
</comment>
<feature type="transmembrane region" description="Helical" evidence="17">
    <location>
        <begin position="12"/>
        <end position="34"/>
    </location>
</feature>
<evidence type="ECO:0000256" key="6">
    <source>
        <dbReference type="ARBA" id="ARBA00022679"/>
    </source>
</evidence>
<proteinExistence type="inferred from homology"/>
<comment type="function">
    <text evidence="1">Conjugation of reduced glutathione to a wide number of exogenous and endogenous hydrophobic electrophiles.</text>
</comment>
<evidence type="ECO:0000256" key="15">
    <source>
        <dbReference type="ARBA" id="ARBA00039397"/>
    </source>
</evidence>
<dbReference type="Pfam" id="PF01124">
    <property type="entry name" value="MAPEG"/>
    <property type="match status" value="1"/>
</dbReference>
<evidence type="ECO:0000256" key="1">
    <source>
        <dbReference type="ARBA" id="ARBA00003701"/>
    </source>
</evidence>
<dbReference type="InterPro" id="IPR001129">
    <property type="entry name" value="Membr-assoc_MAPEG"/>
</dbReference>
<evidence type="ECO:0000256" key="11">
    <source>
        <dbReference type="ARBA" id="ARBA00022990"/>
    </source>
</evidence>
<dbReference type="PANTHER" id="PTHR10689:SF6">
    <property type="entry name" value="MICROSOMAL GLUTATHIONE S-TRANSFERASE 1"/>
    <property type="match status" value="1"/>
</dbReference>